<comment type="caution">
    <text evidence="1">The sequence shown here is derived from an EMBL/GenBank/DDBJ whole genome shotgun (WGS) entry which is preliminary data.</text>
</comment>
<dbReference type="EMBL" id="AEJF01000194">
    <property type="protein sequence ID" value="KLU21956.1"/>
    <property type="molecule type" value="Genomic_DNA"/>
</dbReference>
<accession>A0A0J1CNI3</accession>
<evidence type="ECO:0000313" key="2">
    <source>
        <dbReference type="Proteomes" id="UP000035963"/>
    </source>
</evidence>
<sequence length="66" mass="7207">MPRAVKERVRELESAKISTAVLLHAFADSIAQYLANTTGGRVDIAMHSLITISRLPTGNSSQRDKL</sequence>
<gene>
    <name evidence="1" type="ORF">EOS_32960</name>
</gene>
<proteinExistence type="predicted"/>
<evidence type="ECO:0000313" key="1">
    <source>
        <dbReference type="EMBL" id="KLU21956.1"/>
    </source>
</evidence>
<organism evidence="1 2">
    <name type="scientific">Caballeronia mineralivorans PML1(12)</name>
    <dbReference type="NCBI Taxonomy" id="908627"/>
    <lineage>
        <taxon>Bacteria</taxon>
        <taxon>Pseudomonadati</taxon>
        <taxon>Pseudomonadota</taxon>
        <taxon>Betaproteobacteria</taxon>
        <taxon>Burkholderiales</taxon>
        <taxon>Burkholderiaceae</taxon>
        <taxon>Caballeronia</taxon>
    </lineage>
</organism>
<protein>
    <submittedName>
        <fullName evidence="1">Uncharacterized protein</fullName>
    </submittedName>
</protein>
<dbReference type="AlphaFoldDB" id="A0A0J1CNI3"/>
<dbReference type="Proteomes" id="UP000035963">
    <property type="component" value="Unassembled WGS sequence"/>
</dbReference>
<name>A0A0J1CNI3_9BURK</name>
<keyword evidence="2" id="KW-1185">Reference proteome</keyword>
<reference evidence="1 2" key="1">
    <citation type="journal article" date="2015" name="Genome Announc.">
        <title>Draft Genome Sequence of Burkholderia sp. Strain PML1(12), an Ectomycorrhizosphere-Inhabiting Bacterium with Effective Mineral-Weathering Ability.</title>
        <authorList>
            <person name="Uroz S."/>
            <person name="Oger P."/>
        </authorList>
    </citation>
    <scope>NUCLEOTIDE SEQUENCE [LARGE SCALE GENOMIC DNA]</scope>
    <source>
        <strain evidence="2">PML1(12)</strain>
    </source>
</reference>